<dbReference type="PANTHER" id="PTHR38926:SF5">
    <property type="entry name" value="F-BOX AND LEUCINE-RICH REPEAT PROTEIN 6"/>
    <property type="match status" value="1"/>
</dbReference>
<proteinExistence type="predicted"/>
<dbReference type="Pfam" id="PF12937">
    <property type="entry name" value="F-box-like"/>
    <property type="match status" value="1"/>
</dbReference>
<dbReference type="EMBL" id="JAUEPR010000011">
    <property type="protein sequence ID" value="KAK0479583.1"/>
    <property type="molecule type" value="Genomic_DNA"/>
</dbReference>
<feature type="coiled-coil region" evidence="1">
    <location>
        <begin position="128"/>
        <end position="155"/>
    </location>
</feature>
<keyword evidence="1" id="KW-0175">Coiled coil</keyword>
<gene>
    <name evidence="3" type="ORF">IW261DRAFT_1593584</name>
</gene>
<evidence type="ECO:0000313" key="3">
    <source>
        <dbReference type="EMBL" id="KAK0479583.1"/>
    </source>
</evidence>
<dbReference type="SUPFAM" id="SSF81383">
    <property type="entry name" value="F-box domain"/>
    <property type="match status" value="1"/>
</dbReference>
<dbReference type="Gene3D" id="1.20.1280.50">
    <property type="match status" value="1"/>
</dbReference>
<keyword evidence="4" id="KW-1185">Reference proteome</keyword>
<evidence type="ECO:0000313" key="4">
    <source>
        <dbReference type="Proteomes" id="UP001175227"/>
    </source>
</evidence>
<protein>
    <recommendedName>
        <fullName evidence="2">F-box domain-containing protein</fullName>
    </recommendedName>
</protein>
<evidence type="ECO:0000256" key="1">
    <source>
        <dbReference type="SAM" id="Coils"/>
    </source>
</evidence>
<dbReference type="InterPro" id="IPR032675">
    <property type="entry name" value="LRR_dom_sf"/>
</dbReference>
<reference evidence="3" key="1">
    <citation type="submission" date="2023-06" db="EMBL/GenBank/DDBJ databases">
        <authorList>
            <consortium name="Lawrence Berkeley National Laboratory"/>
            <person name="Ahrendt S."/>
            <person name="Sahu N."/>
            <person name="Indic B."/>
            <person name="Wong-Bajracharya J."/>
            <person name="Merenyi Z."/>
            <person name="Ke H.-M."/>
            <person name="Monk M."/>
            <person name="Kocsube S."/>
            <person name="Drula E."/>
            <person name="Lipzen A."/>
            <person name="Balint B."/>
            <person name="Henrissat B."/>
            <person name="Andreopoulos B."/>
            <person name="Martin F.M."/>
            <person name="Harder C.B."/>
            <person name="Rigling D."/>
            <person name="Ford K.L."/>
            <person name="Foster G.D."/>
            <person name="Pangilinan J."/>
            <person name="Papanicolaou A."/>
            <person name="Barry K."/>
            <person name="LaButti K."/>
            <person name="Viragh M."/>
            <person name="Koriabine M."/>
            <person name="Yan M."/>
            <person name="Riley R."/>
            <person name="Champramary S."/>
            <person name="Plett K.L."/>
            <person name="Tsai I.J."/>
            <person name="Slot J."/>
            <person name="Sipos G."/>
            <person name="Plett J."/>
            <person name="Nagy L.G."/>
            <person name="Grigoriev I.V."/>
        </authorList>
    </citation>
    <scope>NUCLEOTIDE SEQUENCE</scope>
    <source>
        <strain evidence="3">ICMP 16352</strain>
    </source>
</reference>
<dbReference type="InterPro" id="IPR036047">
    <property type="entry name" value="F-box-like_dom_sf"/>
</dbReference>
<name>A0AA39P8K4_9AGAR</name>
<dbReference type="SUPFAM" id="SSF52047">
    <property type="entry name" value="RNI-like"/>
    <property type="match status" value="1"/>
</dbReference>
<comment type="caution">
    <text evidence="3">The sequence shown here is derived from an EMBL/GenBank/DDBJ whole genome shotgun (WGS) entry which is preliminary data.</text>
</comment>
<dbReference type="InterPro" id="IPR001810">
    <property type="entry name" value="F-box_dom"/>
</dbReference>
<dbReference type="Gene3D" id="3.80.10.10">
    <property type="entry name" value="Ribonuclease Inhibitor"/>
    <property type="match status" value="1"/>
</dbReference>
<evidence type="ECO:0000259" key="2">
    <source>
        <dbReference type="Pfam" id="PF12937"/>
    </source>
</evidence>
<dbReference type="Proteomes" id="UP001175227">
    <property type="component" value="Unassembled WGS sequence"/>
</dbReference>
<sequence>MATTKPSMRSEPLERSVITCTNLLVVSSSRKKGYSCLKPSDHNDFLVRSPFMILMESYPSPDLMMKSPVLICSNCGGGFDVDAFYTKSLDQNFVSLRSGNAVLSAEAALFPEFIMHAEFDLFRYDREIQRHLDTVERLRRDRAEVEEYIKQKKSLLAPIRRLPPELLCAIFKEATRAEDPISSLRIALVCTSWRRLALSTHSLWSMISLDFQCRPSKAPRDSYGAWVPLYLRRSKNEPLQIDLRDGRHNDADLNTWPSQAVVSALFAEAQRWREVHISFMHCRSFFFLGEFIKETTFPRLELLDVTYFGGSNVLDTMTSVILLAPNLRTLSLKGHLLSNGDGTPMPSNRIRTFKADMVLSDIGRFVSTIASMPELTHVTVGCFTSRHDADRPLEVLSHLTSLTLLMHDYSYNNLQAIIKPLSLPNLSLLSLVHEKGGSTGCLFKFAHLEHLLQSCADSLRSIHFLDLPIEAKDLILVLEKVPRLHNLVIHWPKTSRASIEAIIRYLAAMRQVKLDQLTSLELVWCQEVDEEMVVDMVQMRMTCTPLHRVALGRDYPCANLRDKTKRRMQDLHLLG</sequence>
<dbReference type="PANTHER" id="PTHR38926">
    <property type="entry name" value="F-BOX DOMAIN CONTAINING PROTEIN, EXPRESSED"/>
    <property type="match status" value="1"/>
</dbReference>
<dbReference type="AlphaFoldDB" id="A0AA39P8K4"/>
<accession>A0AA39P8K4</accession>
<organism evidence="3 4">
    <name type="scientific">Armillaria novae-zelandiae</name>
    <dbReference type="NCBI Taxonomy" id="153914"/>
    <lineage>
        <taxon>Eukaryota</taxon>
        <taxon>Fungi</taxon>
        <taxon>Dikarya</taxon>
        <taxon>Basidiomycota</taxon>
        <taxon>Agaricomycotina</taxon>
        <taxon>Agaricomycetes</taxon>
        <taxon>Agaricomycetidae</taxon>
        <taxon>Agaricales</taxon>
        <taxon>Marasmiineae</taxon>
        <taxon>Physalacriaceae</taxon>
        <taxon>Armillaria</taxon>
    </lineage>
</organism>
<feature type="domain" description="F-box" evidence="2">
    <location>
        <begin position="159"/>
        <end position="208"/>
    </location>
</feature>